<dbReference type="AlphaFoldDB" id="A0A831LT08"/>
<comment type="caution">
    <text evidence="1">The sequence shown here is derived from an EMBL/GenBank/DDBJ whole genome shotgun (WGS) entry which is preliminary data.</text>
</comment>
<dbReference type="EMBL" id="DSBY01000327">
    <property type="protein sequence ID" value="HDS64046.1"/>
    <property type="molecule type" value="Genomic_DNA"/>
</dbReference>
<dbReference type="Proteomes" id="UP000885648">
    <property type="component" value="Unassembled WGS sequence"/>
</dbReference>
<protein>
    <submittedName>
        <fullName evidence="1">Uncharacterized protein</fullName>
    </submittedName>
</protein>
<proteinExistence type="predicted"/>
<evidence type="ECO:0000313" key="1">
    <source>
        <dbReference type="EMBL" id="HDS64046.1"/>
    </source>
</evidence>
<organism evidence="1">
    <name type="scientific">Methanofollis liminatans</name>
    <dbReference type="NCBI Taxonomy" id="2201"/>
    <lineage>
        <taxon>Archaea</taxon>
        <taxon>Methanobacteriati</taxon>
        <taxon>Methanobacteriota</taxon>
        <taxon>Stenosarchaea group</taxon>
        <taxon>Methanomicrobia</taxon>
        <taxon>Methanomicrobiales</taxon>
        <taxon>Methanomicrobiaceae</taxon>
        <taxon>Methanofollis</taxon>
    </lineage>
</organism>
<accession>A0A831LT08</accession>
<reference evidence="1" key="1">
    <citation type="journal article" date="2020" name="mSystems">
        <title>Genome- and Community-Level Interaction Insights into Carbon Utilization and Element Cycling Functions of Hydrothermarchaeota in Hydrothermal Sediment.</title>
        <authorList>
            <person name="Zhou Z."/>
            <person name="Liu Y."/>
            <person name="Xu W."/>
            <person name="Pan J."/>
            <person name="Luo Z.H."/>
            <person name="Li M."/>
        </authorList>
    </citation>
    <scope>NUCLEOTIDE SEQUENCE</scope>
    <source>
        <strain evidence="1">SpSt-1183</strain>
    </source>
</reference>
<sequence length="131" mass="14988">MTDYERLAAIADDLLERADEDDTRLARLLDGIDPEVRAELLTSDLLNAYQVYYYYFREDPGELPAERLMLTPASETLRGVLLDEVELFSLVFLCEKGRAEIVVTDGEQEYRRFSGKNARTAAENYVLENLA</sequence>
<gene>
    <name evidence="1" type="ORF">ENN52_08040</name>
</gene>
<name>A0A831LT08_9EURY</name>